<protein>
    <submittedName>
        <fullName evidence="5">D5 N terminal like</fullName>
    </submittedName>
</protein>
<sequence>MSENLHFKFVTDYLKNRIIKDKLDKDVSHTSLPDLENKIHAGKYKINPEEKEFFLKLYTKWIFKFEEQLHLTEKHHPEKCPVLIDLDFRYINNESNQRLYSSEDIKYFIQKYFEVLEKYIKITDEQKETFIMEKSTPVVDSKNKSIMKDGVHIIMPHIVSNYQILHLIRNDIINDKELEQKFKDLGFTNPIKDIVDEAVIERNNWFMYGSCKPNKEPYLVTKIIDYIDNEYKITEGKKNYKNSKLVTLLSINNELNIDESKISKTEINKKYEKVFGKQKKQKPRINKKFVKKTNENMDLIQQMVGILKPERANNHDTWIRLGWCLHNIDFNLLESWIDFSMQSSKFIDGECERLWYEMENEGGLEIGTLFRWAKIDNETEYKRIMQGDIESLIRKSLNKCHYDIAKVVHRLFKHEFKCVSNKSRIWYRYYNHRWHEMDNGVELKRKISEEVVDEYCNYAGKCNEIIQSMQDDTQKETFISRGKAAFEISSKLRDNTFRKHILDCCSDLFYESKFFEKLDSNVNLIGFENGVYDLEKKEFREGYPDDFISFSTKIEYEEFEEDEEIVQEVDKFISQVLPQPAVKEYILKVMGSLLSGKTGQEKFHIWTGCGGNGKSKLIELFEKGFGEYCGKMSVTLITQKRAASNSCNPELVSNKGKRFVTLQEPDDDEKIHVGAMKELTGGDTIQARPLYKEPIEFKPQWKIVMTSNILPEVTAVDRGTWRRIIVTEYPSRFVEPKDIGGDLEKAAKEFKFPIDYDLSTKLEKWTEVFMWILIEKYYDHLKEIEEHGSLIVPEEVLINTEEYRLKSDLYLQFISDNIKESPGDQLSIEEIHSVFQAWYRNSGQFNNRKNGPNKKELENNIINSFGPKKGKYWKGITIEDTSGMESDDD</sequence>
<dbReference type="InterPro" id="IPR014015">
    <property type="entry name" value="Helicase_SF3_DNA-vir"/>
</dbReference>
<dbReference type="PANTHER" id="PTHR35372">
    <property type="entry name" value="ATP BINDING PROTEIN-RELATED"/>
    <property type="match status" value="1"/>
</dbReference>
<evidence type="ECO:0000256" key="3">
    <source>
        <dbReference type="ARBA" id="ARBA00022840"/>
    </source>
</evidence>
<keyword evidence="2" id="KW-0378">Hydrolase</keyword>
<dbReference type="SMART" id="SM00885">
    <property type="entry name" value="D5_N"/>
    <property type="match status" value="1"/>
</dbReference>
<evidence type="ECO:0000313" key="5">
    <source>
        <dbReference type="EMBL" id="QDY51856.1"/>
    </source>
</evidence>
<organism evidence="5">
    <name type="scientific">Mimiviridae sp. ChoanoV1</name>
    <dbReference type="NCBI Taxonomy" id="2596887"/>
    <lineage>
        <taxon>Viruses</taxon>
        <taxon>Varidnaviria</taxon>
        <taxon>Bamfordvirae</taxon>
        <taxon>Nucleocytoviricota</taxon>
        <taxon>Megaviricetes</taxon>
        <taxon>Imitervirales</taxon>
        <taxon>Schizomimiviridae</taxon>
    </lineage>
</organism>
<feature type="domain" description="SF3 helicase" evidence="4">
    <location>
        <begin position="568"/>
        <end position="742"/>
    </location>
</feature>
<reference evidence="5" key="1">
    <citation type="submission" date="2018-11" db="EMBL/GenBank/DDBJ databases">
        <title>A distinct lineage of giant viruses engineers rhodopsin photosystems in predatory marine eukaryotes.</title>
        <authorList>
            <person name="Needham D.M."/>
            <person name="Yoshizawa S."/>
            <person name="Hosaka T."/>
            <person name="Poirier C."/>
            <person name="Choi C.-J."/>
            <person name="Hehenberger E."/>
            <person name="Irwin N.A.T."/>
            <person name="Wilken S."/>
            <person name="Yung C.-M."/>
            <person name="Bachy C."/>
            <person name="Kurihara R."/>
            <person name="Nakajima Y."/>
            <person name="Kojima K."/>
            <person name="Kimura-Someya T."/>
            <person name="Leonard G."/>
            <person name="Malmstrom R.R."/>
            <person name="Mende D."/>
            <person name="Olson D.K."/>
            <person name="Sudo Y."/>
            <person name="Sudek S."/>
            <person name="Richards T.A."/>
            <person name="DeLong E.F."/>
            <person name="Keeling P.J."/>
            <person name="Santoro A.E."/>
            <person name="Shirouzu M."/>
            <person name="Iwasaki W."/>
            <person name="Worden A.Z."/>
        </authorList>
    </citation>
    <scope>NUCLEOTIDE SEQUENCE</scope>
</reference>
<name>A0A5B8IDJ4_9VIRU</name>
<dbReference type="Pfam" id="PF08707">
    <property type="entry name" value="PriCT_2"/>
    <property type="match status" value="1"/>
</dbReference>
<dbReference type="InterPro" id="IPR006500">
    <property type="entry name" value="Helicase_put_C_phage/plasmid"/>
</dbReference>
<dbReference type="Gene3D" id="3.40.50.300">
    <property type="entry name" value="P-loop containing nucleotide triphosphate hydrolases"/>
    <property type="match status" value="1"/>
</dbReference>
<dbReference type="Pfam" id="PF19263">
    <property type="entry name" value="DUF5906"/>
    <property type="match status" value="1"/>
</dbReference>
<dbReference type="NCBIfam" id="TIGR01613">
    <property type="entry name" value="primase_Cterm"/>
    <property type="match status" value="1"/>
</dbReference>
<dbReference type="InterPro" id="IPR056443">
    <property type="entry name" value="AEP_C962R"/>
</dbReference>
<dbReference type="PROSITE" id="PS51206">
    <property type="entry name" value="SF3_HELICASE_1"/>
    <property type="match status" value="1"/>
</dbReference>
<evidence type="ECO:0000259" key="4">
    <source>
        <dbReference type="PROSITE" id="PS51206"/>
    </source>
</evidence>
<dbReference type="GO" id="GO:0016817">
    <property type="term" value="F:hydrolase activity, acting on acid anhydrides"/>
    <property type="evidence" value="ECO:0007669"/>
    <property type="project" value="InterPro"/>
</dbReference>
<dbReference type="InterPro" id="IPR014818">
    <property type="entry name" value="Phage/plasmid_primase_P4_C"/>
</dbReference>
<dbReference type="InterPro" id="IPR027417">
    <property type="entry name" value="P-loop_NTPase"/>
</dbReference>
<dbReference type="Pfam" id="PF08706">
    <property type="entry name" value="D5_N"/>
    <property type="match status" value="1"/>
</dbReference>
<keyword evidence="1" id="KW-0547">Nucleotide-binding</keyword>
<dbReference type="Pfam" id="PF23162">
    <property type="entry name" value="AEP_C962R"/>
    <property type="match status" value="1"/>
</dbReference>
<dbReference type="InterPro" id="IPR051620">
    <property type="entry name" value="ORF904-like_C"/>
</dbReference>
<dbReference type="InterPro" id="IPR014819">
    <property type="entry name" value="PriCT_2"/>
</dbReference>
<evidence type="ECO:0000256" key="2">
    <source>
        <dbReference type="ARBA" id="ARBA00022801"/>
    </source>
</evidence>
<keyword evidence="3" id="KW-0067">ATP-binding</keyword>
<gene>
    <name evidence="5" type="ORF">1_241</name>
</gene>
<dbReference type="InterPro" id="IPR045455">
    <property type="entry name" value="NrS-1_pol-like_helicase"/>
</dbReference>
<accession>A0A5B8IDJ4</accession>
<dbReference type="GO" id="GO:0005524">
    <property type="term" value="F:ATP binding"/>
    <property type="evidence" value="ECO:0007669"/>
    <property type="project" value="UniProtKB-KW"/>
</dbReference>
<dbReference type="PANTHER" id="PTHR35372:SF2">
    <property type="entry name" value="SF3 HELICASE DOMAIN-CONTAINING PROTEIN"/>
    <property type="match status" value="1"/>
</dbReference>
<dbReference type="SUPFAM" id="SSF52540">
    <property type="entry name" value="P-loop containing nucleoside triphosphate hydrolases"/>
    <property type="match status" value="1"/>
</dbReference>
<evidence type="ECO:0000256" key="1">
    <source>
        <dbReference type="ARBA" id="ARBA00022741"/>
    </source>
</evidence>
<dbReference type="EMBL" id="MK250085">
    <property type="protein sequence ID" value="QDY51856.1"/>
    <property type="molecule type" value="Genomic_DNA"/>
</dbReference>
<proteinExistence type="predicted"/>